<dbReference type="InterPro" id="IPR050490">
    <property type="entry name" value="Bact_solute-bd_prot1"/>
</dbReference>
<gene>
    <name evidence="6" type="ORF">HMPREF9087_1900</name>
</gene>
<dbReference type="AlphaFoldDB" id="F0EKJ4"/>
<sequence>MNCFKRVTLVSLSLLGTLVLGACGNGNGDSGDQVTLSYASWDTEQAPGLRKMLDAFEEQNPDIKVEMETTPWDQYWVKLEAATTGGNMPDIVTMHSTESYKYMSQSMLMGLNELIAENNIDMTNFTEGIAESYTYEEELYAIPKDASVIGLWYNKELFDQAGIAYPDATWTWDTLKEAAVQLTDEEAGIYGFAADNSTEGGYWPFIYQNGGEVFIDDNTKSGMNSEEVQDALRYYIDFYLNDQSSPSAKELQDTNKVGRFQAGRLAMIVEGNWQTPGFLKNEYLAEHADVAVLPKGKENATITNGLGWAASANTKHPEETKKLLAFLASEEANQIQAETGASIPALKGFEEVWASSADTFNLSVFAEMLEYGVPRPYNKNGLNAEKIETEIMNRVFSGELSVEEGTAQIAEEVDAILAESN</sequence>
<keyword evidence="3" id="KW-0813">Transport</keyword>
<dbReference type="EMBL" id="AEWT01000016">
    <property type="protein sequence ID" value="EGC69285.1"/>
    <property type="molecule type" value="Genomic_DNA"/>
</dbReference>
<dbReference type="Pfam" id="PF01547">
    <property type="entry name" value="SBP_bac_1"/>
    <property type="match status" value="1"/>
</dbReference>
<evidence type="ECO:0000256" key="4">
    <source>
        <dbReference type="ARBA" id="ARBA00022729"/>
    </source>
</evidence>
<dbReference type="PANTHER" id="PTHR43649">
    <property type="entry name" value="ARABINOSE-BINDING PROTEIN-RELATED"/>
    <property type="match status" value="1"/>
</dbReference>
<evidence type="ECO:0000256" key="5">
    <source>
        <dbReference type="SAM" id="SignalP"/>
    </source>
</evidence>
<dbReference type="Gene3D" id="3.40.190.10">
    <property type="entry name" value="Periplasmic binding protein-like II"/>
    <property type="match status" value="1"/>
</dbReference>
<comment type="caution">
    <text evidence="6">The sequence shown here is derived from an EMBL/GenBank/DDBJ whole genome shotgun (WGS) entry which is preliminary data.</text>
</comment>
<feature type="chain" id="PRO_5039601973" evidence="5">
    <location>
        <begin position="23"/>
        <end position="421"/>
    </location>
</feature>
<evidence type="ECO:0000256" key="3">
    <source>
        <dbReference type="ARBA" id="ARBA00022448"/>
    </source>
</evidence>
<name>F0EKJ4_ENTCA</name>
<dbReference type="RefSeq" id="WP_005235040.1">
    <property type="nucleotide sequence ID" value="NZ_GL872323.1"/>
</dbReference>
<proteinExistence type="inferred from homology"/>
<organism evidence="6 7">
    <name type="scientific">Enterococcus casseliflavus ATCC 12755</name>
    <dbReference type="NCBI Taxonomy" id="888066"/>
    <lineage>
        <taxon>Bacteria</taxon>
        <taxon>Bacillati</taxon>
        <taxon>Bacillota</taxon>
        <taxon>Bacilli</taxon>
        <taxon>Lactobacillales</taxon>
        <taxon>Enterococcaceae</taxon>
        <taxon>Enterococcus</taxon>
    </lineage>
</organism>
<dbReference type="SUPFAM" id="SSF53850">
    <property type="entry name" value="Periplasmic binding protein-like II"/>
    <property type="match status" value="1"/>
</dbReference>
<keyword evidence="4 5" id="KW-0732">Signal</keyword>
<comment type="similarity">
    <text evidence="2">Belongs to the bacterial solute-binding protein 1 family.</text>
</comment>
<evidence type="ECO:0000256" key="2">
    <source>
        <dbReference type="ARBA" id="ARBA00008520"/>
    </source>
</evidence>
<dbReference type="CDD" id="cd13585">
    <property type="entry name" value="PBP2_TMBP_like"/>
    <property type="match status" value="1"/>
</dbReference>
<dbReference type="HOGENOM" id="CLU_031285_10_5_9"/>
<protein>
    <submittedName>
        <fullName evidence="6">ABC transporter, solute-binding protein</fullName>
    </submittedName>
</protein>
<dbReference type="GO" id="GO:0030313">
    <property type="term" value="C:cell envelope"/>
    <property type="evidence" value="ECO:0007669"/>
    <property type="project" value="UniProtKB-SubCell"/>
</dbReference>
<accession>F0EKJ4</accession>
<feature type="signal peptide" evidence="5">
    <location>
        <begin position="1"/>
        <end position="22"/>
    </location>
</feature>
<evidence type="ECO:0000313" key="6">
    <source>
        <dbReference type="EMBL" id="EGC69285.1"/>
    </source>
</evidence>
<evidence type="ECO:0000313" key="7">
    <source>
        <dbReference type="Proteomes" id="UP000004835"/>
    </source>
</evidence>
<dbReference type="Proteomes" id="UP000004835">
    <property type="component" value="Unassembled WGS sequence"/>
</dbReference>
<evidence type="ECO:0000256" key="1">
    <source>
        <dbReference type="ARBA" id="ARBA00004196"/>
    </source>
</evidence>
<dbReference type="InterPro" id="IPR006059">
    <property type="entry name" value="SBP"/>
</dbReference>
<reference evidence="6 7" key="1">
    <citation type="submission" date="2011-01" db="EMBL/GenBank/DDBJ databases">
        <authorList>
            <person name="Muzny D."/>
            <person name="Qin X."/>
            <person name="Deng J."/>
            <person name="Jiang H."/>
            <person name="Liu Y."/>
            <person name="Qu J."/>
            <person name="Song X.-Z."/>
            <person name="Zhang L."/>
            <person name="Thornton R."/>
            <person name="Coyle M."/>
            <person name="Francisco L."/>
            <person name="Jackson L."/>
            <person name="Javaid M."/>
            <person name="Korchina V."/>
            <person name="Kovar C."/>
            <person name="Mata R."/>
            <person name="Mathew T."/>
            <person name="Ngo R."/>
            <person name="Nguyen L."/>
            <person name="Nguyen N."/>
            <person name="Okwuonu G."/>
            <person name="Ongeri F."/>
            <person name="Pham C."/>
            <person name="Simmons D."/>
            <person name="Wilczek-Boney K."/>
            <person name="Hale W."/>
            <person name="Jakkamsetti A."/>
            <person name="Pham P."/>
            <person name="Ruth R."/>
            <person name="San Lucas F."/>
            <person name="Warren J."/>
            <person name="Zhang J."/>
            <person name="Zhao Z."/>
            <person name="Zhou C."/>
            <person name="Zhu D."/>
            <person name="Lee S."/>
            <person name="Bess C."/>
            <person name="Blankenburg K."/>
            <person name="Forbes L."/>
            <person name="Fu Q."/>
            <person name="Gubbala S."/>
            <person name="Hirani K."/>
            <person name="Jayaseelan J.C."/>
            <person name="Lara F."/>
            <person name="Munidasa M."/>
            <person name="Palculict T."/>
            <person name="Patil S."/>
            <person name="Pu L.-L."/>
            <person name="Saada N."/>
            <person name="Tang L."/>
            <person name="Weissenberger G."/>
            <person name="Zhu Y."/>
            <person name="Hemphill L."/>
            <person name="Shang Y."/>
            <person name="Youmans B."/>
            <person name="Ayvaz T."/>
            <person name="Ross M."/>
            <person name="Santibanez J."/>
            <person name="Aqrawi P."/>
            <person name="Gross S."/>
            <person name="Joshi V."/>
            <person name="Fowler G."/>
            <person name="Nazareth L."/>
            <person name="Reid J."/>
            <person name="Worley K."/>
            <person name="Petrosino J."/>
            <person name="Highlander S."/>
            <person name="Gibbs R."/>
        </authorList>
    </citation>
    <scope>NUCLEOTIDE SEQUENCE [LARGE SCALE GENOMIC DNA]</scope>
    <source>
        <strain evidence="6 7">ATCC 12755</strain>
    </source>
</reference>
<dbReference type="PANTHER" id="PTHR43649:SF31">
    <property type="entry name" value="SN-GLYCEROL-3-PHOSPHATE-BINDING PERIPLASMIC PROTEIN UGPB"/>
    <property type="match status" value="1"/>
</dbReference>
<dbReference type="PROSITE" id="PS51257">
    <property type="entry name" value="PROKAR_LIPOPROTEIN"/>
    <property type="match status" value="1"/>
</dbReference>
<comment type="subcellular location">
    <subcellularLocation>
        <location evidence="1">Cell envelope</location>
    </subcellularLocation>
</comment>